<keyword evidence="2" id="KW-1185">Reference proteome</keyword>
<gene>
    <name evidence="1" type="ORF">D6D85_06175</name>
</gene>
<protein>
    <submittedName>
        <fullName evidence="1">Uncharacterized protein</fullName>
    </submittedName>
</protein>
<reference evidence="1 2" key="1">
    <citation type="submission" date="2018-10" db="EMBL/GenBank/DDBJ databases">
        <title>Co-occurring genomic capacity for anaerobic methane metabolism and dissimilatory sulfite reduction discovered in the Korarchaeota.</title>
        <authorList>
            <person name="Mckay L.J."/>
            <person name="Dlakic M."/>
            <person name="Fields M.W."/>
            <person name="Delmont T.O."/>
            <person name="Eren A.M."/>
            <person name="Jay Z.J."/>
            <person name="Klingelsmith K.B."/>
            <person name="Rusch D.B."/>
            <person name="Inskeep W.P."/>
        </authorList>
    </citation>
    <scope>NUCLEOTIDE SEQUENCE [LARGE SCALE GENOMIC DNA]</scope>
    <source>
        <strain evidence="1 2">MDKW</strain>
    </source>
</reference>
<evidence type="ECO:0000313" key="2">
    <source>
        <dbReference type="Proteomes" id="UP000277582"/>
    </source>
</evidence>
<sequence length="305" mass="35409">MKKVRLRGNFLSVAVPTESYFMRDVDCSKLPGPTYLQLVTQLQDLLSGIDETHRENTDNFAPSRRSLKARYLKVTNTDRRRILSFFVIPTPLVSKIKNIRAKVYNTVRKYSIVIEQIRMGYHRDNIYIVPPEYADDLLAEIEQYNRILKSLVEEAKKFDITPIEALLSRYDLELQKKDTDIPEIRVELMPISFSTYESNSSRVQELLRKREEELVNQVLEELKKRLEPTIKAITEQTEKLATKKSYNSLMKGLERIKKMADDIGLHEFSSAVIVPLIEALEDPDKALEIKSDPEGWIDGRIKSLF</sequence>
<name>A0A3R9RPN7_9CREN</name>
<dbReference type="AlphaFoldDB" id="A0A3R9RPN7"/>
<dbReference type="RefSeq" id="WP_125671151.1">
    <property type="nucleotide sequence ID" value="NZ_RCOS01000074.1"/>
</dbReference>
<comment type="caution">
    <text evidence="1">The sequence shown here is derived from an EMBL/GenBank/DDBJ whole genome shotgun (WGS) entry which is preliminary data.</text>
</comment>
<dbReference type="Proteomes" id="UP000277582">
    <property type="component" value="Unassembled WGS sequence"/>
</dbReference>
<dbReference type="EMBL" id="RCOS01000074">
    <property type="protein sequence ID" value="RSN75427.1"/>
    <property type="molecule type" value="Genomic_DNA"/>
</dbReference>
<evidence type="ECO:0000313" key="1">
    <source>
        <dbReference type="EMBL" id="RSN75427.1"/>
    </source>
</evidence>
<proteinExistence type="predicted"/>
<accession>A0A3R9RPN7</accession>
<organism evidence="1 2">
    <name type="scientific">Candidatus Methanodesulfokora washburnensis</name>
    <dbReference type="NCBI Taxonomy" id="2478471"/>
    <lineage>
        <taxon>Archaea</taxon>
        <taxon>Thermoproteota</taxon>
        <taxon>Candidatus Korarchaeia</taxon>
        <taxon>Candidatus Korarchaeia incertae sedis</taxon>
        <taxon>Candidatus Methanodesulfokora</taxon>
    </lineage>
</organism>